<reference evidence="1" key="1">
    <citation type="journal article" date="2017" name="Gigascience">
        <title>The first near-complete assembly of the hexaploid bread wheat genome, Triticum aestivum.</title>
        <authorList>
            <person name="Zimin A.V."/>
            <person name="Puiu D."/>
            <person name="Hall R."/>
            <person name="Kingan S."/>
            <person name="Clavijo B.J."/>
            <person name="Salzberg S.L."/>
        </authorList>
    </citation>
    <scope>NUCLEOTIDE SEQUENCE</scope>
    <source>
        <tissue evidence="1">Leaf</tissue>
    </source>
</reference>
<dbReference type="Proteomes" id="UP000815260">
    <property type="component" value="Chromosome 4A"/>
</dbReference>
<feature type="non-terminal residue" evidence="1">
    <location>
        <position position="17"/>
    </location>
</feature>
<dbReference type="AlphaFoldDB" id="A0A9R1K4Y9"/>
<dbReference type="EMBL" id="CM022220">
    <property type="protein sequence ID" value="KAF7041065.1"/>
    <property type="molecule type" value="Genomic_DNA"/>
</dbReference>
<evidence type="ECO:0000313" key="1">
    <source>
        <dbReference type="EMBL" id="KAF7041065.1"/>
    </source>
</evidence>
<accession>A0A9R1K4Y9</accession>
<proteinExistence type="predicted"/>
<gene>
    <name evidence="1" type="ORF">CFC21_050901</name>
</gene>
<feature type="non-terminal residue" evidence="1">
    <location>
        <position position="1"/>
    </location>
</feature>
<reference evidence="1" key="2">
    <citation type="submission" date="2020-03" db="EMBL/GenBank/DDBJ databases">
        <title>The second near-complete assembly of the hexaploid bread wheat (Triticum aestivum) genome.</title>
        <authorList>
            <person name="Zimin A.V."/>
            <person name="Puiu D."/>
            <person name="Shumante A."/>
            <person name="Alonge M."/>
            <person name="Salzberg S.L."/>
        </authorList>
    </citation>
    <scope>NUCLEOTIDE SEQUENCE</scope>
    <source>
        <tissue evidence="1">Leaf</tissue>
    </source>
</reference>
<sequence>CPSTGEQAPSTPSPGAG</sequence>
<comment type="caution">
    <text evidence="1">The sequence shown here is derived from an EMBL/GenBank/DDBJ whole genome shotgun (WGS) entry which is preliminary data.</text>
</comment>
<name>A0A9R1K4Y9_WHEAT</name>
<protein>
    <submittedName>
        <fullName evidence="1">Uncharacterized protein</fullName>
    </submittedName>
</protein>
<organism evidence="1">
    <name type="scientific">Triticum aestivum</name>
    <name type="common">Wheat</name>
    <dbReference type="NCBI Taxonomy" id="4565"/>
    <lineage>
        <taxon>Eukaryota</taxon>
        <taxon>Viridiplantae</taxon>
        <taxon>Streptophyta</taxon>
        <taxon>Embryophyta</taxon>
        <taxon>Tracheophyta</taxon>
        <taxon>Spermatophyta</taxon>
        <taxon>Magnoliopsida</taxon>
        <taxon>Liliopsida</taxon>
        <taxon>Poales</taxon>
        <taxon>Poaceae</taxon>
        <taxon>BOP clade</taxon>
        <taxon>Pooideae</taxon>
        <taxon>Triticodae</taxon>
        <taxon>Triticeae</taxon>
        <taxon>Triticinae</taxon>
        <taxon>Triticum</taxon>
    </lineage>
</organism>